<dbReference type="OrthoDB" id="9809878at2"/>
<keyword evidence="2" id="KW-0227">DNA damage</keyword>
<name>A0A0B5FQA0_9BACT</name>
<dbReference type="HOGENOM" id="CLU_078758_0_1_7"/>
<evidence type="ECO:0000256" key="3">
    <source>
        <dbReference type="PIRNR" id="PIRNR002070"/>
    </source>
</evidence>
<dbReference type="GO" id="GO:0006310">
    <property type="term" value="P:DNA recombination"/>
    <property type="evidence" value="ECO:0007669"/>
    <property type="project" value="UniProtKB-UniRule"/>
</dbReference>
<dbReference type="CDD" id="cd04496">
    <property type="entry name" value="SSB_OBF"/>
    <property type="match status" value="1"/>
</dbReference>
<accession>A0A0B5FQA0</accession>
<dbReference type="InterPro" id="IPR012340">
    <property type="entry name" value="NA-bd_OB-fold"/>
</dbReference>
<dbReference type="InterPro" id="IPR000424">
    <property type="entry name" value="Primosome_PriB/ssb"/>
</dbReference>
<sequence length="162" mass="18131">MSINKVILVGNLGKDPELRYTPSGVPVATFPIATSERFKDRNGQQQERTEWHNIVAWRQLAEICGKYLHKGKQVYLEGKIQTRKYQDRDGNDRYITEIVADQMQMLGSRGDEGGFSPQRGGGDYGSGRTGESRDTSGGESKKDAGYGDREEPPFNPDDDIPF</sequence>
<dbReference type="GO" id="GO:0006281">
    <property type="term" value="P:DNA repair"/>
    <property type="evidence" value="ECO:0007669"/>
    <property type="project" value="UniProtKB-UniRule"/>
</dbReference>
<evidence type="ECO:0000256" key="1">
    <source>
        <dbReference type="ARBA" id="ARBA00023125"/>
    </source>
</evidence>
<dbReference type="NCBIfam" id="TIGR00621">
    <property type="entry name" value="ssb"/>
    <property type="match status" value="1"/>
</dbReference>
<dbReference type="SUPFAM" id="SSF50249">
    <property type="entry name" value="Nucleic acid-binding proteins"/>
    <property type="match status" value="1"/>
</dbReference>
<dbReference type="GO" id="GO:0003697">
    <property type="term" value="F:single-stranded DNA binding"/>
    <property type="evidence" value="ECO:0007669"/>
    <property type="project" value="UniProtKB-UniRule"/>
</dbReference>
<feature type="compositionally biased region" description="Gly residues" evidence="4">
    <location>
        <begin position="119"/>
        <end position="128"/>
    </location>
</feature>
<keyword evidence="2" id="KW-0234">DNA repair</keyword>
<keyword evidence="2" id="KW-0233">DNA recombination</keyword>
<dbReference type="EMBL" id="CP010311">
    <property type="protein sequence ID" value="AJF05776.1"/>
    <property type="molecule type" value="Genomic_DNA"/>
</dbReference>
<dbReference type="GO" id="GO:0006260">
    <property type="term" value="P:DNA replication"/>
    <property type="evidence" value="ECO:0007669"/>
    <property type="project" value="UniProtKB-UniRule"/>
</dbReference>
<proteinExistence type="inferred from homology"/>
<gene>
    <name evidence="5" type="ORF">GSUB_03180</name>
</gene>
<evidence type="ECO:0000313" key="5">
    <source>
        <dbReference type="EMBL" id="AJF05776.1"/>
    </source>
</evidence>
<dbReference type="AlphaFoldDB" id="A0A0B5FQA0"/>
<dbReference type="PANTHER" id="PTHR10302:SF27">
    <property type="entry name" value="SINGLE-STRANDED DNA-BINDING PROTEIN"/>
    <property type="match status" value="1"/>
</dbReference>
<reference evidence="5 6" key="1">
    <citation type="journal article" date="2015" name="Genome Announc.">
        <title>Genomes of Geoalkalibacter ferrihydriticus Z-0531T and Geoalkalibacter subterraneus Red1T, Two Haloalkaliphilic Metal-Reducing Deltaproteobacteria.</title>
        <authorList>
            <person name="Badalamenti J.P."/>
            <person name="Krajmalnik-Brown R."/>
            <person name="Torres C.I."/>
            <person name="Bond D.R."/>
        </authorList>
    </citation>
    <scope>NUCLEOTIDE SEQUENCE [LARGE SCALE GENOMIC DNA]</scope>
    <source>
        <strain evidence="5 6">Red1</strain>
    </source>
</reference>
<dbReference type="RefSeq" id="WP_040199160.1">
    <property type="nucleotide sequence ID" value="NZ_CP010311.1"/>
</dbReference>
<evidence type="ECO:0000313" key="6">
    <source>
        <dbReference type="Proteomes" id="UP000035036"/>
    </source>
</evidence>
<keyword evidence="6" id="KW-1185">Reference proteome</keyword>
<keyword evidence="2" id="KW-0235">DNA replication</keyword>
<dbReference type="HAMAP" id="MF_00984">
    <property type="entry name" value="SSB"/>
    <property type="match status" value="1"/>
</dbReference>
<dbReference type="GO" id="GO:0009295">
    <property type="term" value="C:nucleoid"/>
    <property type="evidence" value="ECO:0007669"/>
    <property type="project" value="TreeGrafter"/>
</dbReference>
<keyword evidence="1 2" id="KW-0238">DNA-binding</keyword>
<feature type="region of interest" description="Disordered" evidence="4">
    <location>
        <begin position="105"/>
        <end position="162"/>
    </location>
</feature>
<dbReference type="Pfam" id="PF00436">
    <property type="entry name" value="SSB"/>
    <property type="match status" value="1"/>
</dbReference>
<dbReference type="PANTHER" id="PTHR10302">
    <property type="entry name" value="SINGLE-STRANDED DNA-BINDING PROTEIN"/>
    <property type="match status" value="1"/>
</dbReference>
<comment type="caution">
    <text evidence="2">Lacks conserved residue(s) required for the propagation of feature annotation.</text>
</comment>
<protein>
    <recommendedName>
        <fullName evidence="2 3">Single-stranded DNA-binding protein</fullName>
        <shortName evidence="2">SSB</shortName>
    </recommendedName>
</protein>
<dbReference type="KEGG" id="gsb:GSUB_03180"/>
<comment type="subunit">
    <text evidence="2">Homotetramer.</text>
</comment>
<evidence type="ECO:0000256" key="2">
    <source>
        <dbReference type="HAMAP-Rule" id="MF_00984"/>
    </source>
</evidence>
<comment type="function">
    <text evidence="2">Plays an important role in DNA replication, recombination and repair. Binds to ssDNA and to an array of partner proteins to recruit them to their sites of action during DNA metabolism.</text>
</comment>
<dbReference type="Gene3D" id="2.40.50.140">
    <property type="entry name" value="Nucleic acid-binding proteins"/>
    <property type="match status" value="1"/>
</dbReference>
<dbReference type="Proteomes" id="UP000035036">
    <property type="component" value="Chromosome"/>
</dbReference>
<evidence type="ECO:0000256" key="4">
    <source>
        <dbReference type="SAM" id="MobiDB-lite"/>
    </source>
</evidence>
<dbReference type="PIRSF" id="PIRSF002070">
    <property type="entry name" value="SSB"/>
    <property type="match status" value="1"/>
</dbReference>
<organism evidence="5 6">
    <name type="scientific">Geoalkalibacter subterraneus</name>
    <dbReference type="NCBI Taxonomy" id="483547"/>
    <lineage>
        <taxon>Bacteria</taxon>
        <taxon>Pseudomonadati</taxon>
        <taxon>Thermodesulfobacteriota</taxon>
        <taxon>Desulfuromonadia</taxon>
        <taxon>Desulfuromonadales</taxon>
        <taxon>Geoalkalibacteraceae</taxon>
        <taxon>Geoalkalibacter</taxon>
    </lineage>
</organism>
<dbReference type="STRING" id="483547.GSUB_03180"/>
<dbReference type="PROSITE" id="PS50935">
    <property type="entry name" value="SSB"/>
    <property type="match status" value="1"/>
</dbReference>
<feature type="short sequence motif" description="Important for interaction with partner proteins" evidence="2">
    <location>
        <begin position="157"/>
        <end position="162"/>
    </location>
</feature>
<dbReference type="InterPro" id="IPR011344">
    <property type="entry name" value="ssDNA-bd"/>
</dbReference>
<feature type="compositionally biased region" description="Basic and acidic residues" evidence="4">
    <location>
        <begin position="130"/>
        <end position="152"/>
    </location>
</feature>